<comment type="caution">
    <text evidence="2">The sequence shown here is derived from an EMBL/GenBank/DDBJ whole genome shotgun (WGS) entry which is preliminary data.</text>
</comment>
<dbReference type="Proteomes" id="UP001589943">
    <property type="component" value="Unassembled WGS sequence"/>
</dbReference>
<name>A0ABV6PHS0_9SPHN</name>
<dbReference type="RefSeq" id="WP_379480867.1">
    <property type="nucleotide sequence ID" value="NZ_JBHLTL010000004.1"/>
</dbReference>
<proteinExistence type="predicted"/>
<sequence length="49" mass="5402">MADTEPANRSISRAGGGYGFRVRTPSLRKDERKESAVGNLAFVARIYDD</sequence>
<reference evidence="2 3" key="1">
    <citation type="submission" date="2024-09" db="EMBL/GenBank/DDBJ databases">
        <authorList>
            <person name="Sun Q."/>
            <person name="Mori K."/>
        </authorList>
    </citation>
    <scope>NUCLEOTIDE SEQUENCE [LARGE SCALE GENOMIC DNA]</scope>
    <source>
        <strain evidence="2 3">NCAIM B.02537</strain>
    </source>
</reference>
<protein>
    <submittedName>
        <fullName evidence="2">Uncharacterized protein</fullName>
    </submittedName>
</protein>
<organism evidence="2 3">
    <name type="scientific">Novosphingobium aquiterrae</name>
    <dbReference type="NCBI Taxonomy" id="624388"/>
    <lineage>
        <taxon>Bacteria</taxon>
        <taxon>Pseudomonadati</taxon>
        <taxon>Pseudomonadota</taxon>
        <taxon>Alphaproteobacteria</taxon>
        <taxon>Sphingomonadales</taxon>
        <taxon>Sphingomonadaceae</taxon>
        <taxon>Novosphingobium</taxon>
    </lineage>
</organism>
<evidence type="ECO:0000256" key="1">
    <source>
        <dbReference type="SAM" id="MobiDB-lite"/>
    </source>
</evidence>
<accession>A0ABV6PHS0</accession>
<feature type="region of interest" description="Disordered" evidence="1">
    <location>
        <begin position="1"/>
        <end position="22"/>
    </location>
</feature>
<dbReference type="EMBL" id="JBHLTL010000004">
    <property type="protein sequence ID" value="MFC0589376.1"/>
    <property type="molecule type" value="Genomic_DNA"/>
</dbReference>
<evidence type="ECO:0000313" key="3">
    <source>
        <dbReference type="Proteomes" id="UP001589943"/>
    </source>
</evidence>
<keyword evidence="3" id="KW-1185">Reference proteome</keyword>
<evidence type="ECO:0000313" key="2">
    <source>
        <dbReference type="EMBL" id="MFC0589376.1"/>
    </source>
</evidence>
<gene>
    <name evidence="2" type="ORF">ACFFF7_08115</name>
</gene>